<dbReference type="Gene3D" id="1.20.1260.10">
    <property type="match status" value="1"/>
</dbReference>
<reference evidence="4 5" key="1">
    <citation type="submission" date="2018-04" db="EMBL/GenBank/DDBJ databases">
        <title>Genome of Nocardioides gansuensis WSJ-1.</title>
        <authorList>
            <person name="Wu S."/>
            <person name="Wang G."/>
        </authorList>
    </citation>
    <scope>NUCLEOTIDE SEQUENCE [LARGE SCALE GENOMIC DNA]</scope>
    <source>
        <strain evidence="4 5">WSJ-1</strain>
    </source>
</reference>
<organism evidence="4 5">
    <name type="scientific">Nocardioides gansuensis</name>
    <dbReference type="NCBI Taxonomy" id="2138300"/>
    <lineage>
        <taxon>Bacteria</taxon>
        <taxon>Bacillati</taxon>
        <taxon>Actinomycetota</taxon>
        <taxon>Actinomycetes</taxon>
        <taxon>Propionibacteriales</taxon>
        <taxon>Nocardioidaceae</taxon>
        <taxon>Nocardioides</taxon>
    </lineage>
</organism>
<keyword evidence="5" id="KW-1185">Reference proteome</keyword>
<dbReference type="RefSeq" id="WP_116570723.1">
    <property type="nucleotide sequence ID" value="NZ_QDGZ01000001.1"/>
</dbReference>
<protein>
    <submittedName>
        <fullName evidence="4">DUF305 domain-containing protein</fullName>
    </submittedName>
</protein>
<dbReference type="PANTHER" id="PTHR36933">
    <property type="entry name" value="SLL0788 PROTEIN"/>
    <property type="match status" value="1"/>
</dbReference>
<evidence type="ECO:0000313" key="5">
    <source>
        <dbReference type="Proteomes" id="UP000246018"/>
    </source>
</evidence>
<dbReference type="PANTHER" id="PTHR36933:SF1">
    <property type="entry name" value="SLL0788 PROTEIN"/>
    <property type="match status" value="1"/>
</dbReference>
<dbReference type="InterPro" id="IPR005183">
    <property type="entry name" value="DUF305_CopM-like"/>
</dbReference>
<proteinExistence type="predicted"/>
<feature type="chain" id="PRO_5039576585" evidence="2">
    <location>
        <begin position="19"/>
        <end position="199"/>
    </location>
</feature>
<evidence type="ECO:0000256" key="1">
    <source>
        <dbReference type="SAM" id="MobiDB-lite"/>
    </source>
</evidence>
<evidence type="ECO:0000259" key="3">
    <source>
        <dbReference type="Pfam" id="PF03713"/>
    </source>
</evidence>
<sequence>MKRALLVPLLLLAAACGSEPEATSKIPESEPFNDADVAFATDMVPHHAQALSMVDLTVGRDLSPDVAAVAEQVRAAQAPEIEQLVDLLEAWEQPIPETSRDHVNAGHGDHGKHADAGPLPEHEEMRGMASADELAALESARGKDFEQMWLELMAAHHDGAVEMAQEELDSGEDPAALALAESIIEAQEAELEQIEAMLG</sequence>
<dbReference type="InterPro" id="IPR012347">
    <property type="entry name" value="Ferritin-like"/>
</dbReference>
<evidence type="ECO:0000256" key="2">
    <source>
        <dbReference type="SAM" id="SignalP"/>
    </source>
</evidence>
<gene>
    <name evidence="4" type="ORF">DDE18_03040</name>
</gene>
<dbReference type="PROSITE" id="PS51257">
    <property type="entry name" value="PROKAR_LIPOPROTEIN"/>
    <property type="match status" value="1"/>
</dbReference>
<feature type="domain" description="DUF305" evidence="3">
    <location>
        <begin position="36"/>
        <end position="198"/>
    </location>
</feature>
<dbReference type="OrthoDB" id="26872at2"/>
<comment type="caution">
    <text evidence="4">The sequence shown here is derived from an EMBL/GenBank/DDBJ whole genome shotgun (WGS) entry which is preliminary data.</text>
</comment>
<dbReference type="EMBL" id="QDGZ01000001">
    <property type="protein sequence ID" value="PVG84590.1"/>
    <property type="molecule type" value="Genomic_DNA"/>
</dbReference>
<feature type="signal peptide" evidence="2">
    <location>
        <begin position="1"/>
        <end position="18"/>
    </location>
</feature>
<dbReference type="Proteomes" id="UP000246018">
    <property type="component" value="Unassembled WGS sequence"/>
</dbReference>
<keyword evidence="2" id="KW-0732">Signal</keyword>
<evidence type="ECO:0000313" key="4">
    <source>
        <dbReference type="EMBL" id="PVG84590.1"/>
    </source>
</evidence>
<dbReference type="AlphaFoldDB" id="A0A2T8FFW9"/>
<accession>A0A2T8FFW9</accession>
<name>A0A2T8FFW9_9ACTN</name>
<feature type="region of interest" description="Disordered" evidence="1">
    <location>
        <begin position="98"/>
        <end position="120"/>
    </location>
</feature>
<dbReference type="Pfam" id="PF03713">
    <property type="entry name" value="DUF305"/>
    <property type="match status" value="1"/>
</dbReference>